<reference evidence="2 3" key="1">
    <citation type="submission" date="2016-02" db="EMBL/GenBank/DDBJ databases">
        <title>Genome sequence of Halalkalicoccus paucihalophilus DSM 24557.</title>
        <authorList>
            <person name="Poehlein A."/>
            <person name="Daniel R."/>
        </authorList>
    </citation>
    <scope>NUCLEOTIDE SEQUENCE [LARGE SCALE GENOMIC DNA]</scope>
    <source>
        <strain evidence="2 3">DSM 24557</strain>
    </source>
</reference>
<dbReference type="PATRIC" id="fig|1008153.3.peg.3956"/>
<dbReference type="EMBL" id="LTAZ01000015">
    <property type="protein sequence ID" value="KYH24248.1"/>
    <property type="molecule type" value="Genomic_DNA"/>
</dbReference>
<protein>
    <submittedName>
        <fullName evidence="2">Uncharacterized protein</fullName>
    </submittedName>
</protein>
<proteinExistence type="predicted"/>
<keyword evidence="1" id="KW-0472">Membrane</keyword>
<evidence type="ECO:0000313" key="2">
    <source>
        <dbReference type="EMBL" id="KYH24248.1"/>
    </source>
</evidence>
<keyword evidence="1" id="KW-0812">Transmembrane</keyword>
<evidence type="ECO:0000313" key="3">
    <source>
        <dbReference type="Proteomes" id="UP000075321"/>
    </source>
</evidence>
<comment type="caution">
    <text evidence="2">The sequence shown here is derived from an EMBL/GenBank/DDBJ whole genome shotgun (WGS) entry which is preliminary data.</text>
</comment>
<sequence>MLGGWFSSVDIVLLAVNFVGILKFYWWVKDGINNADVDEFASRVGLTRV</sequence>
<organism evidence="2 3">
    <name type="scientific">Halalkalicoccus paucihalophilus</name>
    <dbReference type="NCBI Taxonomy" id="1008153"/>
    <lineage>
        <taxon>Archaea</taxon>
        <taxon>Methanobacteriati</taxon>
        <taxon>Methanobacteriota</taxon>
        <taxon>Stenosarchaea group</taxon>
        <taxon>Halobacteria</taxon>
        <taxon>Halobacteriales</taxon>
        <taxon>Halococcaceae</taxon>
        <taxon>Halalkalicoccus</taxon>
    </lineage>
</organism>
<keyword evidence="1" id="KW-1133">Transmembrane helix</keyword>
<feature type="transmembrane region" description="Helical" evidence="1">
    <location>
        <begin position="6"/>
        <end position="26"/>
    </location>
</feature>
<gene>
    <name evidence="2" type="ORF">HAPAU_37190</name>
</gene>
<dbReference type="Proteomes" id="UP000075321">
    <property type="component" value="Unassembled WGS sequence"/>
</dbReference>
<dbReference type="AlphaFoldDB" id="A0A151A969"/>
<name>A0A151A969_9EURY</name>
<keyword evidence="3" id="KW-1185">Reference proteome</keyword>
<evidence type="ECO:0000256" key="1">
    <source>
        <dbReference type="SAM" id="Phobius"/>
    </source>
</evidence>
<accession>A0A151A969</accession>